<dbReference type="EMBL" id="WKMY01000016">
    <property type="protein sequence ID" value="MRY95128.1"/>
    <property type="molecule type" value="Genomic_DNA"/>
</dbReference>
<evidence type="ECO:0000259" key="1">
    <source>
        <dbReference type="Pfam" id="PF12984"/>
    </source>
</evidence>
<evidence type="ECO:0000313" key="4">
    <source>
        <dbReference type="Proteomes" id="UP000095455"/>
    </source>
</evidence>
<dbReference type="Proteomes" id="UP000461276">
    <property type="component" value="Unassembled WGS sequence"/>
</dbReference>
<dbReference type="EMBL" id="CYYK01000001">
    <property type="protein sequence ID" value="CUN34067.1"/>
    <property type="molecule type" value="Genomic_DNA"/>
</dbReference>
<reference evidence="2 4" key="1">
    <citation type="submission" date="2015-09" db="EMBL/GenBank/DDBJ databases">
        <authorList>
            <consortium name="Pathogen Informatics"/>
        </authorList>
    </citation>
    <scope>NUCLEOTIDE SEQUENCE [LARGE SCALE GENOMIC DNA]</scope>
    <source>
        <strain evidence="2 4">2789STDY5608822</strain>
    </source>
</reference>
<comment type="caution">
    <text evidence="3">The sequence shown here is derived from an EMBL/GenBank/DDBJ whole genome shotgun (WGS) entry which is preliminary data.</text>
</comment>
<dbReference type="Pfam" id="PF12984">
    <property type="entry name" value="DUF3868"/>
    <property type="match status" value="1"/>
</dbReference>
<protein>
    <submittedName>
        <fullName evidence="2">DUF based on B. Theta Gene description</fullName>
    </submittedName>
    <submittedName>
        <fullName evidence="3">DUF3868 domain-containing protein</fullName>
    </submittedName>
</protein>
<dbReference type="AlphaFoldDB" id="A0A173W6H7"/>
<evidence type="ECO:0000313" key="3">
    <source>
        <dbReference type="EMBL" id="MRY95128.1"/>
    </source>
</evidence>
<proteinExistence type="predicted"/>
<dbReference type="DNASU" id="5308422"/>
<evidence type="ECO:0000313" key="2">
    <source>
        <dbReference type="EMBL" id="CUN34067.1"/>
    </source>
</evidence>
<accession>A0A173W6H7</accession>
<organism evidence="3 5">
    <name type="scientific">Parabacteroides distasonis</name>
    <dbReference type="NCBI Taxonomy" id="823"/>
    <lineage>
        <taxon>Bacteria</taxon>
        <taxon>Pseudomonadati</taxon>
        <taxon>Bacteroidota</taxon>
        <taxon>Bacteroidia</taxon>
        <taxon>Bacteroidales</taxon>
        <taxon>Tannerellaceae</taxon>
        <taxon>Parabacteroides</taxon>
    </lineage>
</organism>
<name>A0A173W6H7_PARDI</name>
<evidence type="ECO:0000313" key="5">
    <source>
        <dbReference type="Proteomes" id="UP000461276"/>
    </source>
</evidence>
<dbReference type="RefSeq" id="WP_011967248.1">
    <property type="nucleotide sequence ID" value="NZ_CABMKT010000001.1"/>
</dbReference>
<feature type="domain" description="DUF3868" evidence="1">
    <location>
        <begin position="2"/>
        <end position="110"/>
    </location>
</feature>
<dbReference type="InterPro" id="IPR024480">
    <property type="entry name" value="DUF3868"/>
</dbReference>
<reference evidence="3 5" key="2">
    <citation type="journal article" date="2019" name="Nat. Med.">
        <title>A library of human gut bacterial isolates paired with longitudinal multiomics data enables mechanistic microbiome research.</title>
        <authorList>
            <person name="Poyet M."/>
            <person name="Groussin M."/>
            <person name="Gibbons S.M."/>
            <person name="Avila-Pacheco J."/>
            <person name="Jiang X."/>
            <person name="Kearney S.M."/>
            <person name="Perrotta A.R."/>
            <person name="Berdy B."/>
            <person name="Zhao S."/>
            <person name="Lieberman T.D."/>
            <person name="Swanson P.K."/>
            <person name="Smith M."/>
            <person name="Roesemann S."/>
            <person name="Alexander J.E."/>
            <person name="Rich S.A."/>
            <person name="Livny J."/>
            <person name="Vlamakis H."/>
            <person name="Clish C."/>
            <person name="Bullock K."/>
            <person name="Deik A."/>
            <person name="Scott J."/>
            <person name="Pierce K.A."/>
            <person name="Xavier R.J."/>
            <person name="Alm E.J."/>
        </authorList>
    </citation>
    <scope>NUCLEOTIDE SEQUENCE [LARGE SCALE GENOMIC DNA]</scope>
    <source>
        <strain evidence="3 5">BIOML-A9</strain>
    </source>
</reference>
<dbReference type="Proteomes" id="UP000095455">
    <property type="component" value="Unassembled WGS sequence"/>
</dbReference>
<sequence length="172" mass="19289">MKTFIYICLYICLLVIGLVLPAGAQVPIQSYRGQVSVKQNRIEREGNSLRLDLTISVCGLSVGRYQTLSLMPMLRSDRDSVVMAPVVLNGVNKQKMFDRTLVFEGKKAADGDAYTVIKNTPELIREIPYELSIPYQPWMKNAALILVGELDNYEGAPLRTFVNVLTEHLDIP</sequence>
<gene>
    <name evidence="2" type="ORF">ERS852380_00035</name>
    <name evidence="3" type="ORF">GKD67_18205</name>
</gene>